<dbReference type="Proteomes" id="UP000215914">
    <property type="component" value="Unassembled WGS sequence"/>
</dbReference>
<keyword evidence="14" id="KW-1185">Reference proteome</keyword>
<reference evidence="13" key="1">
    <citation type="journal article" date="2017" name="Nature">
        <title>The sunflower genome provides insights into oil metabolism, flowering and Asterid evolution.</title>
        <authorList>
            <person name="Badouin H."/>
            <person name="Gouzy J."/>
            <person name="Grassa C.J."/>
            <person name="Murat F."/>
            <person name="Staton S.E."/>
            <person name="Cottret L."/>
            <person name="Lelandais-Briere C."/>
            <person name="Owens G.L."/>
            <person name="Carrere S."/>
            <person name="Mayjonade B."/>
            <person name="Legrand L."/>
            <person name="Gill N."/>
            <person name="Kane N.C."/>
            <person name="Bowers J.E."/>
            <person name="Hubner S."/>
            <person name="Bellec A."/>
            <person name="Berard A."/>
            <person name="Berges H."/>
            <person name="Blanchet N."/>
            <person name="Boniface M.C."/>
            <person name="Brunel D."/>
            <person name="Catrice O."/>
            <person name="Chaidir N."/>
            <person name="Claudel C."/>
            <person name="Donnadieu C."/>
            <person name="Faraut T."/>
            <person name="Fievet G."/>
            <person name="Helmstetter N."/>
            <person name="King M."/>
            <person name="Knapp S.J."/>
            <person name="Lai Z."/>
            <person name="Le Paslier M.C."/>
            <person name="Lippi Y."/>
            <person name="Lorenzon L."/>
            <person name="Mandel J.R."/>
            <person name="Marage G."/>
            <person name="Marchand G."/>
            <person name="Marquand E."/>
            <person name="Bret-Mestries E."/>
            <person name="Morien E."/>
            <person name="Nambeesan S."/>
            <person name="Nguyen T."/>
            <person name="Pegot-Espagnet P."/>
            <person name="Pouilly N."/>
            <person name="Raftis F."/>
            <person name="Sallet E."/>
            <person name="Schiex T."/>
            <person name="Thomas J."/>
            <person name="Vandecasteele C."/>
            <person name="Vares D."/>
            <person name="Vear F."/>
            <person name="Vautrin S."/>
            <person name="Crespi M."/>
            <person name="Mangin B."/>
            <person name="Burke J.M."/>
            <person name="Salse J."/>
            <person name="Munos S."/>
            <person name="Vincourt P."/>
            <person name="Rieseberg L.H."/>
            <person name="Langlade N.B."/>
        </authorList>
    </citation>
    <scope>NUCLEOTIDE SEQUENCE</scope>
    <source>
        <tissue evidence="13">Leaves</tissue>
    </source>
</reference>
<organism evidence="13 14">
    <name type="scientific">Helianthus annuus</name>
    <name type="common">Common sunflower</name>
    <dbReference type="NCBI Taxonomy" id="4232"/>
    <lineage>
        <taxon>Eukaryota</taxon>
        <taxon>Viridiplantae</taxon>
        <taxon>Streptophyta</taxon>
        <taxon>Embryophyta</taxon>
        <taxon>Tracheophyta</taxon>
        <taxon>Spermatophyta</taxon>
        <taxon>Magnoliopsida</taxon>
        <taxon>eudicotyledons</taxon>
        <taxon>Gunneridae</taxon>
        <taxon>Pentapetalae</taxon>
        <taxon>asterids</taxon>
        <taxon>campanulids</taxon>
        <taxon>Asterales</taxon>
        <taxon>Asteraceae</taxon>
        <taxon>Asteroideae</taxon>
        <taxon>Heliantheae alliance</taxon>
        <taxon>Heliantheae</taxon>
        <taxon>Helianthus</taxon>
    </lineage>
</organism>
<keyword evidence="13" id="KW-0808">Transferase</keyword>
<comment type="caution">
    <text evidence="13">The sequence shown here is derived from an EMBL/GenBank/DDBJ whole genome shotgun (WGS) entry which is preliminary data.</text>
</comment>
<keyword evidence="5" id="KW-0677">Repeat</keyword>
<dbReference type="PROSITE" id="PS50011">
    <property type="entry name" value="PROTEIN_KINASE_DOM"/>
    <property type="match status" value="1"/>
</dbReference>
<dbReference type="PANTHER" id="PTHR47986">
    <property type="entry name" value="OSJNBA0070M12.3 PROTEIN"/>
    <property type="match status" value="1"/>
</dbReference>
<dbReference type="GO" id="GO:0016020">
    <property type="term" value="C:membrane"/>
    <property type="evidence" value="ECO:0007669"/>
    <property type="project" value="UniProtKB-SubCell"/>
</dbReference>
<evidence type="ECO:0000256" key="6">
    <source>
        <dbReference type="ARBA" id="ARBA00022989"/>
    </source>
</evidence>
<dbReference type="InterPro" id="IPR000719">
    <property type="entry name" value="Prot_kinase_dom"/>
</dbReference>
<protein>
    <recommendedName>
        <fullName evidence="12">Protein kinase domain-containing protein</fullName>
    </recommendedName>
</protein>
<dbReference type="SMART" id="SM00220">
    <property type="entry name" value="S_TKc"/>
    <property type="match status" value="1"/>
</dbReference>
<name>A0A9K3E6P1_HELAN</name>
<evidence type="ECO:0000256" key="1">
    <source>
        <dbReference type="ARBA" id="ARBA00004167"/>
    </source>
</evidence>
<keyword evidence="9" id="KW-0325">Glycoprotein</keyword>
<feature type="region of interest" description="Disordered" evidence="10">
    <location>
        <begin position="74"/>
        <end position="106"/>
    </location>
</feature>
<evidence type="ECO:0000256" key="8">
    <source>
        <dbReference type="ARBA" id="ARBA00023170"/>
    </source>
</evidence>
<dbReference type="SUPFAM" id="SSF56112">
    <property type="entry name" value="Protein kinase-like (PK-like)"/>
    <property type="match status" value="1"/>
</dbReference>
<evidence type="ECO:0000256" key="10">
    <source>
        <dbReference type="SAM" id="MobiDB-lite"/>
    </source>
</evidence>
<dbReference type="GO" id="GO:0004675">
    <property type="term" value="F:transmembrane receptor protein serine/threonine kinase activity"/>
    <property type="evidence" value="ECO:0000318"/>
    <property type="project" value="GO_Central"/>
</dbReference>
<evidence type="ECO:0000256" key="9">
    <source>
        <dbReference type="ARBA" id="ARBA00023180"/>
    </source>
</evidence>
<dbReference type="Pfam" id="PF00069">
    <property type="entry name" value="Pkinase"/>
    <property type="match status" value="1"/>
</dbReference>
<dbReference type="GO" id="GO:0005524">
    <property type="term" value="F:ATP binding"/>
    <property type="evidence" value="ECO:0007669"/>
    <property type="project" value="InterPro"/>
</dbReference>
<keyword evidence="8" id="KW-0675">Receptor</keyword>
<feature type="domain" description="Protein kinase" evidence="12">
    <location>
        <begin position="116"/>
        <end position="310"/>
    </location>
</feature>
<dbReference type="InterPro" id="IPR011009">
    <property type="entry name" value="Kinase-like_dom_sf"/>
</dbReference>
<dbReference type="InterPro" id="IPR052422">
    <property type="entry name" value="Auxin_Ser/Thr_Kinase"/>
</dbReference>
<reference evidence="13" key="2">
    <citation type="submission" date="2020-06" db="EMBL/GenBank/DDBJ databases">
        <title>Helianthus annuus Genome sequencing and assembly Release 2.</title>
        <authorList>
            <person name="Gouzy J."/>
            <person name="Langlade N."/>
            <person name="Munos S."/>
        </authorList>
    </citation>
    <scope>NUCLEOTIDE SEQUENCE</scope>
    <source>
        <tissue evidence="13">Leaves</tissue>
    </source>
</reference>
<evidence type="ECO:0000313" key="14">
    <source>
        <dbReference type="Proteomes" id="UP000215914"/>
    </source>
</evidence>
<evidence type="ECO:0000256" key="3">
    <source>
        <dbReference type="ARBA" id="ARBA00022692"/>
    </source>
</evidence>
<sequence length="310" mass="34750">MVDYHRHTCTLILTIILIYTFLISIIFSTTDPNVLNQLRKGLDLSNNNFSPPQPKYNPSMKLVLTGNPLFQSNSSIIPRQPSSPSGPQPDNNNQLSPGITPSTSDSGIGGVPAIQLKKKPNLGHGGFGVVYKGQLDDGTKIADKRMESGVICNKALDEFKTEISVLTKVRHKHLVLLLGYSTQGLKIILVYEYMRQGELSRHLFHWKNLKLEPLSWKRRLSIALDVARDWDLKSSNILLSDDFRSKVSDFGPVKLVPDGGKSIMPQVAGTFGYVAPKYASNYLFPLYIYIYTYIYIYVCICIYIMDVTKG</sequence>
<dbReference type="Gene3D" id="3.30.200.20">
    <property type="entry name" value="Phosphorylase Kinase, domain 1"/>
    <property type="match status" value="1"/>
</dbReference>
<keyword evidence="2" id="KW-0433">Leucine-rich repeat</keyword>
<feature type="transmembrane region" description="Helical" evidence="11">
    <location>
        <begin position="286"/>
        <end position="305"/>
    </location>
</feature>
<dbReference type="AlphaFoldDB" id="A0A9K3E6P1"/>
<dbReference type="PANTHER" id="PTHR47986:SF13">
    <property type="entry name" value="RECEPTOR PROTEIN KINASE TMK1-LIKE"/>
    <property type="match status" value="1"/>
</dbReference>
<keyword evidence="7 11" id="KW-0472">Membrane</keyword>
<keyword evidence="3 11" id="KW-0812">Transmembrane</keyword>
<feature type="compositionally biased region" description="Low complexity" evidence="10">
    <location>
        <begin position="74"/>
        <end position="94"/>
    </location>
</feature>
<dbReference type="GO" id="GO:0007165">
    <property type="term" value="P:signal transduction"/>
    <property type="evidence" value="ECO:0000318"/>
    <property type="project" value="GO_Central"/>
</dbReference>
<dbReference type="Gene3D" id="1.10.510.10">
    <property type="entry name" value="Transferase(Phosphotransferase) domain 1"/>
    <property type="match status" value="1"/>
</dbReference>
<dbReference type="EMBL" id="MNCJ02000329">
    <property type="protein sequence ID" value="KAF5767939.1"/>
    <property type="molecule type" value="Genomic_DNA"/>
</dbReference>
<evidence type="ECO:0000259" key="12">
    <source>
        <dbReference type="PROSITE" id="PS50011"/>
    </source>
</evidence>
<feature type="compositionally biased region" description="Polar residues" evidence="10">
    <location>
        <begin position="95"/>
        <end position="106"/>
    </location>
</feature>
<evidence type="ECO:0000256" key="2">
    <source>
        <dbReference type="ARBA" id="ARBA00022614"/>
    </source>
</evidence>
<gene>
    <name evidence="13" type="ORF">HanXRQr2_Chr14g0630551</name>
</gene>
<evidence type="ECO:0000256" key="11">
    <source>
        <dbReference type="SAM" id="Phobius"/>
    </source>
</evidence>
<keyword evidence="4" id="KW-0732">Signal</keyword>
<accession>A0A9K3E6P1</accession>
<comment type="subcellular location">
    <subcellularLocation>
        <location evidence="1">Membrane</location>
        <topology evidence="1">Single-pass membrane protein</topology>
    </subcellularLocation>
</comment>
<evidence type="ECO:0000256" key="4">
    <source>
        <dbReference type="ARBA" id="ARBA00022729"/>
    </source>
</evidence>
<evidence type="ECO:0000313" key="13">
    <source>
        <dbReference type="EMBL" id="KAF5767939.1"/>
    </source>
</evidence>
<dbReference type="Gramene" id="mRNA:HanXRQr2_Chr14g0630551">
    <property type="protein sequence ID" value="mRNA:HanXRQr2_Chr14g0630551"/>
    <property type="gene ID" value="HanXRQr2_Chr14g0630551"/>
</dbReference>
<feature type="transmembrane region" description="Helical" evidence="11">
    <location>
        <begin position="12"/>
        <end position="30"/>
    </location>
</feature>
<proteinExistence type="predicted"/>
<keyword evidence="6 11" id="KW-1133">Transmembrane helix</keyword>
<evidence type="ECO:0000256" key="7">
    <source>
        <dbReference type="ARBA" id="ARBA00023136"/>
    </source>
</evidence>
<evidence type="ECO:0000256" key="5">
    <source>
        <dbReference type="ARBA" id="ARBA00022737"/>
    </source>
</evidence>